<evidence type="ECO:0000313" key="6">
    <source>
        <dbReference type="EnsemblPlants" id="AES71006"/>
    </source>
</evidence>
<evidence type="ECO:0000313" key="5">
    <source>
        <dbReference type="EMBL" id="AES71006.2"/>
    </source>
</evidence>
<dbReference type="GO" id="GO:0012505">
    <property type="term" value="C:endomembrane system"/>
    <property type="evidence" value="ECO:0007669"/>
    <property type="project" value="UniProtKB-SubCell"/>
</dbReference>
<keyword evidence="7" id="KW-1185">Reference proteome</keyword>
<evidence type="ECO:0000256" key="3">
    <source>
        <dbReference type="ARBA" id="ARBA00010846"/>
    </source>
</evidence>
<proteinExistence type="inferred from homology"/>
<dbReference type="InterPro" id="IPR056423">
    <property type="entry name" value="BACK_BPM_SPOP"/>
</dbReference>
<accession>A0A0C3VI11</accession>
<evidence type="ECO:0000256" key="2">
    <source>
        <dbReference type="ARBA" id="ARBA00004906"/>
    </source>
</evidence>
<feature type="domain" description="BTB" evidence="4">
    <location>
        <begin position="58"/>
        <end position="121"/>
    </location>
</feature>
<comment type="subcellular location">
    <subcellularLocation>
        <location evidence="1">Endomembrane system</location>
        <topology evidence="1">Peripheral membrane protein</topology>
    </subcellularLocation>
</comment>
<name>G7J9Y2_MEDTR</name>
<dbReference type="GO" id="GO:0016567">
    <property type="term" value="P:protein ubiquitination"/>
    <property type="evidence" value="ECO:0007669"/>
    <property type="project" value="InterPro"/>
</dbReference>
<dbReference type="AlphaFoldDB" id="G7J9Y2"/>
<comment type="similarity">
    <text evidence="3">Belongs to the Tdpoz family.</text>
</comment>
<dbReference type="InterPro" id="IPR000210">
    <property type="entry name" value="BTB/POZ_dom"/>
</dbReference>
<dbReference type="PANTHER" id="PTHR26379:SF293">
    <property type="entry name" value="BTB_POZ AND MATH DOMAIN-CONTAINING PROTEIN 3"/>
    <property type="match status" value="1"/>
</dbReference>
<dbReference type="InterPro" id="IPR011333">
    <property type="entry name" value="SKP1/BTB/POZ_sf"/>
</dbReference>
<dbReference type="Gene3D" id="1.25.40.420">
    <property type="match status" value="1"/>
</dbReference>
<dbReference type="EMBL" id="CM001219">
    <property type="protein sequence ID" value="AES71006.2"/>
    <property type="molecule type" value="Genomic_DNA"/>
</dbReference>
<dbReference type="InterPro" id="IPR045005">
    <property type="entry name" value="BPM1-6"/>
</dbReference>
<organism evidence="5 7">
    <name type="scientific">Medicago truncatula</name>
    <name type="common">Barrel medic</name>
    <name type="synonym">Medicago tribuloides</name>
    <dbReference type="NCBI Taxonomy" id="3880"/>
    <lineage>
        <taxon>Eukaryota</taxon>
        <taxon>Viridiplantae</taxon>
        <taxon>Streptophyta</taxon>
        <taxon>Embryophyta</taxon>
        <taxon>Tracheophyta</taxon>
        <taxon>Spermatophyta</taxon>
        <taxon>Magnoliopsida</taxon>
        <taxon>eudicotyledons</taxon>
        <taxon>Gunneridae</taxon>
        <taxon>Pentapetalae</taxon>
        <taxon>rosids</taxon>
        <taxon>fabids</taxon>
        <taxon>Fabales</taxon>
        <taxon>Fabaceae</taxon>
        <taxon>Papilionoideae</taxon>
        <taxon>50 kb inversion clade</taxon>
        <taxon>NPAAA clade</taxon>
        <taxon>Hologalegina</taxon>
        <taxon>IRL clade</taxon>
        <taxon>Trifolieae</taxon>
        <taxon>Medicago</taxon>
    </lineage>
</organism>
<dbReference type="SUPFAM" id="SSF54695">
    <property type="entry name" value="POZ domain"/>
    <property type="match status" value="1"/>
</dbReference>
<accession>G7J9Y2</accession>
<dbReference type="PROSITE" id="PS50097">
    <property type="entry name" value="BTB"/>
    <property type="match status" value="1"/>
</dbReference>
<reference evidence="6" key="3">
    <citation type="submission" date="2015-04" db="UniProtKB">
        <authorList>
            <consortium name="EnsemblPlants"/>
        </authorList>
    </citation>
    <scope>IDENTIFICATION</scope>
    <source>
        <strain evidence="6">cv. Jemalong A17</strain>
    </source>
</reference>
<dbReference type="Pfam" id="PF00651">
    <property type="entry name" value="BTB"/>
    <property type="match status" value="1"/>
</dbReference>
<evidence type="ECO:0000313" key="7">
    <source>
        <dbReference type="Proteomes" id="UP000002051"/>
    </source>
</evidence>
<evidence type="ECO:0000256" key="1">
    <source>
        <dbReference type="ARBA" id="ARBA00004184"/>
    </source>
</evidence>
<dbReference type="Gene3D" id="3.30.710.10">
    <property type="entry name" value="Potassium Channel Kv1.1, Chain A"/>
    <property type="match status" value="1"/>
</dbReference>
<dbReference type="HOGENOM" id="CLU_964324_0_0_1"/>
<dbReference type="Proteomes" id="UP000002051">
    <property type="component" value="Chromosome 3"/>
</dbReference>
<dbReference type="eggNOG" id="KOG1987">
    <property type="taxonomic scope" value="Eukaryota"/>
</dbReference>
<protein>
    <submittedName>
        <fullName evidence="5">BTB-POZ and MATH domain protein</fullName>
    </submittedName>
</protein>
<comment type="pathway">
    <text evidence="2">Protein modification; protein ubiquitination.</text>
</comment>
<evidence type="ECO:0000259" key="4">
    <source>
        <dbReference type="PROSITE" id="PS50097"/>
    </source>
</evidence>
<sequence length="289" mass="32184">MKNPKKIKVFLWHATRSCLSTRERFRTRRVQCADHCEEPGSSPTIQRLPFLFQSQVGCDIVFKVKCESFKAHKVILAARSPVFIAQFFGHVGDPCLEEVVVEKIEPFIFKAMLLFIYSGKLPDIYEVMGSIHVCSFTVMVQHLLAAADLYNLDRLKMLCESKLCEEINTETVATTLALAEQHHCPQLKTICLKFIANPTNLGAVVQSKAFLHLKEGCPSMLLELLETFASVDDNSGQKLSRKRSSSSIYGQDLANGGAAEAANPNGGRKSILQSVSSTLKSYETVCQYE</sequence>
<gene>
    <name evidence="5" type="ordered locus">MTR_3g069000</name>
</gene>
<dbReference type="Pfam" id="PF24570">
    <property type="entry name" value="BACK_BPM_SPOP"/>
    <property type="match status" value="1"/>
</dbReference>
<reference evidence="5 7" key="2">
    <citation type="journal article" date="2014" name="BMC Genomics">
        <title>An improved genome release (version Mt4.0) for the model legume Medicago truncatula.</title>
        <authorList>
            <person name="Tang H."/>
            <person name="Krishnakumar V."/>
            <person name="Bidwell S."/>
            <person name="Rosen B."/>
            <person name="Chan A."/>
            <person name="Zhou S."/>
            <person name="Gentzbittel L."/>
            <person name="Childs K.L."/>
            <person name="Yandell M."/>
            <person name="Gundlach H."/>
            <person name="Mayer K.F."/>
            <person name="Schwartz D.C."/>
            <person name="Town C.D."/>
        </authorList>
    </citation>
    <scope>GENOME REANNOTATION</scope>
    <source>
        <strain evidence="6 7">cv. Jemalong A17</strain>
    </source>
</reference>
<dbReference type="EnsemblPlants" id="AES71006">
    <property type="protein sequence ID" value="AES71006"/>
    <property type="gene ID" value="MTR_3g069000"/>
</dbReference>
<dbReference type="PANTHER" id="PTHR26379">
    <property type="entry name" value="BTB/POZ AND MATH DOMAIN-CONTAINING PROTEIN 1"/>
    <property type="match status" value="1"/>
</dbReference>
<dbReference type="STRING" id="3880.G7J9Y2"/>
<dbReference type="PaxDb" id="3880-AES71006"/>
<dbReference type="SMART" id="SM00225">
    <property type="entry name" value="BTB"/>
    <property type="match status" value="1"/>
</dbReference>
<reference evidence="5 7" key="1">
    <citation type="journal article" date="2011" name="Nature">
        <title>The Medicago genome provides insight into the evolution of rhizobial symbioses.</title>
        <authorList>
            <person name="Young N.D."/>
            <person name="Debelle F."/>
            <person name="Oldroyd G.E."/>
            <person name="Geurts R."/>
            <person name="Cannon S.B."/>
            <person name="Udvardi M.K."/>
            <person name="Benedito V.A."/>
            <person name="Mayer K.F."/>
            <person name="Gouzy J."/>
            <person name="Schoof H."/>
            <person name="Van de Peer Y."/>
            <person name="Proost S."/>
            <person name="Cook D.R."/>
            <person name="Meyers B.C."/>
            <person name="Spannagl M."/>
            <person name="Cheung F."/>
            <person name="De Mita S."/>
            <person name="Krishnakumar V."/>
            <person name="Gundlach H."/>
            <person name="Zhou S."/>
            <person name="Mudge J."/>
            <person name="Bharti A.K."/>
            <person name="Murray J.D."/>
            <person name="Naoumkina M.A."/>
            <person name="Rosen B."/>
            <person name="Silverstein K.A."/>
            <person name="Tang H."/>
            <person name="Rombauts S."/>
            <person name="Zhao P.X."/>
            <person name="Zhou P."/>
            <person name="Barbe V."/>
            <person name="Bardou P."/>
            <person name="Bechner M."/>
            <person name="Bellec A."/>
            <person name="Berger A."/>
            <person name="Berges H."/>
            <person name="Bidwell S."/>
            <person name="Bisseling T."/>
            <person name="Choisne N."/>
            <person name="Couloux A."/>
            <person name="Denny R."/>
            <person name="Deshpande S."/>
            <person name="Dai X."/>
            <person name="Doyle J.J."/>
            <person name="Dudez A.M."/>
            <person name="Farmer A.D."/>
            <person name="Fouteau S."/>
            <person name="Franken C."/>
            <person name="Gibelin C."/>
            <person name="Gish J."/>
            <person name="Goldstein S."/>
            <person name="Gonzalez A.J."/>
            <person name="Green P.J."/>
            <person name="Hallab A."/>
            <person name="Hartog M."/>
            <person name="Hua A."/>
            <person name="Humphray S.J."/>
            <person name="Jeong D.H."/>
            <person name="Jing Y."/>
            <person name="Jocker A."/>
            <person name="Kenton S.M."/>
            <person name="Kim D.J."/>
            <person name="Klee K."/>
            <person name="Lai H."/>
            <person name="Lang C."/>
            <person name="Lin S."/>
            <person name="Macmil S.L."/>
            <person name="Magdelenat G."/>
            <person name="Matthews L."/>
            <person name="McCorrison J."/>
            <person name="Monaghan E.L."/>
            <person name="Mun J.H."/>
            <person name="Najar F.Z."/>
            <person name="Nicholson C."/>
            <person name="Noirot C."/>
            <person name="O'Bleness M."/>
            <person name="Paule C.R."/>
            <person name="Poulain J."/>
            <person name="Prion F."/>
            <person name="Qin B."/>
            <person name="Qu C."/>
            <person name="Retzel E.F."/>
            <person name="Riddle C."/>
            <person name="Sallet E."/>
            <person name="Samain S."/>
            <person name="Samson N."/>
            <person name="Sanders I."/>
            <person name="Saurat O."/>
            <person name="Scarpelli C."/>
            <person name="Schiex T."/>
            <person name="Segurens B."/>
            <person name="Severin A.J."/>
            <person name="Sherrier D.J."/>
            <person name="Shi R."/>
            <person name="Sims S."/>
            <person name="Singer S.R."/>
            <person name="Sinharoy S."/>
            <person name="Sterck L."/>
            <person name="Viollet A."/>
            <person name="Wang B.B."/>
            <person name="Wang K."/>
            <person name="Wang M."/>
            <person name="Wang X."/>
            <person name="Warfsmann J."/>
            <person name="Weissenbach J."/>
            <person name="White D.D."/>
            <person name="White J.D."/>
            <person name="Wiley G.B."/>
            <person name="Wincker P."/>
            <person name="Xing Y."/>
            <person name="Yang L."/>
            <person name="Yao Z."/>
            <person name="Ying F."/>
            <person name="Zhai J."/>
            <person name="Zhou L."/>
            <person name="Zuber A."/>
            <person name="Denarie J."/>
            <person name="Dixon R.A."/>
            <person name="May G.D."/>
            <person name="Schwartz D.C."/>
            <person name="Rogers J."/>
            <person name="Quetier F."/>
            <person name="Town C.D."/>
            <person name="Roe B.A."/>
        </authorList>
    </citation>
    <scope>NUCLEOTIDE SEQUENCE [LARGE SCALE GENOMIC DNA]</scope>
    <source>
        <strain evidence="5">A17</strain>
        <strain evidence="6 7">cv. Jemalong A17</strain>
    </source>
</reference>